<evidence type="ECO:0000313" key="1">
    <source>
        <dbReference type="EMBL" id="PJA40222.1"/>
    </source>
</evidence>
<name>A0A2M7X227_UNCKA</name>
<dbReference type="AlphaFoldDB" id="A0A2M7X227"/>
<organism evidence="1 2">
    <name type="scientific">candidate division WWE3 bacterium CG_4_9_14_3_um_filter_34_6</name>
    <dbReference type="NCBI Taxonomy" id="1975079"/>
    <lineage>
        <taxon>Bacteria</taxon>
        <taxon>Katanobacteria</taxon>
    </lineage>
</organism>
<reference evidence="2" key="1">
    <citation type="submission" date="2017-09" db="EMBL/GenBank/DDBJ databases">
        <title>Depth-based differentiation of microbial function through sediment-hosted aquifers and enrichment of novel symbionts in the deep terrestrial subsurface.</title>
        <authorList>
            <person name="Probst A.J."/>
            <person name="Ladd B."/>
            <person name="Jarett J.K."/>
            <person name="Geller-Mcgrath D.E."/>
            <person name="Sieber C.M.K."/>
            <person name="Emerson J.B."/>
            <person name="Anantharaman K."/>
            <person name="Thomas B.C."/>
            <person name="Malmstrom R."/>
            <person name="Stieglmeier M."/>
            <person name="Klingl A."/>
            <person name="Woyke T."/>
            <person name="Ryan C.M."/>
            <person name="Banfield J.F."/>
        </authorList>
    </citation>
    <scope>NUCLEOTIDE SEQUENCE [LARGE SCALE GENOMIC DNA]</scope>
</reference>
<protein>
    <submittedName>
        <fullName evidence="1">Uncharacterized protein</fullName>
    </submittedName>
</protein>
<evidence type="ECO:0000313" key="2">
    <source>
        <dbReference type="Proteomes" id="UP000230683"/>
    </source>
</evidence>
<dbReference type="Proteomes" id="UP000230683">
    <property type="component" value="Unassembled WGS sequence"/>
</dbReference>
<sequence>MAQRWEFYLDRFQIMIKFKDKIFKKKSYYEISIPNEFKVKVKTESKVTKGSIIAELIPDISTINVGSKDKLVVKVGDYISAESVLSEKKFFFRKKKIKSNLNGVVKEITENSILIEKKTLLTDDKTSQITSPFNAVVKRINSNRVVLEFESTQLGLIDAKGDTAIGTVNYISQKELSFQKYKLQSYEGSIIVTDFMDSKIYPKLSAMGIVGIVTNSIDFELFNDIVTLAVPVGVISGFGLLKEDKSLVEWFESVKGHTAILDGRYNKLIFPEYDNDKN</sequence>
<comment type="caution">
    <text evidence="1">The sequence shown here is derived from an EMBL/GenBank/DDBJ whole genome shotgun (WGS) entry which is preliminary data.</text>
</comment>
<gene>
    <name evidence="1" type="ORF">CO178_02525</name>
</gene>
<accession>A0A2M7X227</accession>
<proteinExistence type="predicted"/>
<dbReference type="EMBL" id="PFWY01000110">
    <property type="protein sequence ID" value="PJA40222.1"/>
    <property type="molecule type" value="Genomic_DNA"/>
</dbReference>